<comment type="caution">
    <text evidence="2">The sequence shown here is derived from an EMBL/GenBank/DDBJ whole genome shotgun (WGS) entry which is preliminary data.</text>
</comment>
<dbReference type="RefSeq" id="WP_132791186.1">
    <property type="nucleotide sequence ID" value="NZ_SLXM01000001.1"/>
</dbReference>
<organism evidence="2 3">
    <name type="scientific">Tenacibaculum skagerrakense</name>
    <dbReference type="NCBI Taxonomy" id="186571"/>
    <lineage>
        <taxon>Bacteria</taxon>
        <taxon>Pseudomonadati</taxon>
        <taxon>Bacteroidota</taxon>
        <taxon>Flavobacteriia</taxon>
        <taxon>Flavobacteriales</taxon>
        <taxon>Flavobacteriaceae</taxon>
        <taxon>Tenacibaculum</taxon>
    </lineage>
</organism>
<proteinExistence type="predicted"/>
<accession>A0A4R2P1R1</accession>
<evidence type="ECO:0000313" key="2">
    <source>
        <dbReference type="EMBL" id="TCP27874.1"/>
    </source>
</evidence>
<protein>
    <recommendedName>
        <fullName evidence="4">Lipoprotein</fullName>
    </recommendedName>
</protein>
<reference evidence="2 3" key="1">
    <citation type="submission" date="2019-03" db="EMBL/GenBank/DDBJ databases">
        <title>Genomic Encyclopedia of Type Strains, Phase IV (KMG-IV): sequencing the most valuable type-strain genomes for metagenomic binning, comparative biology and taxonomic classification.</title>
        <authorList>
            <person name="Goeker M."/>
        </authorList>
    </citation>
    <scope>NUCLEOTIDE SEQUENCE [LARGE SCALE GENOMIC DNA]</scope>
    <source>
        <strain evidence="2 3">DSM 14836</strain>
    </source>
</reference>
<evidence type="ECO:0000313" key="3">
    <source>
        <dbReference type="Proteomes" id="UP000294564"/>
    </source>
</evidence>
<evidence type="ECO:0000256" key="1">
    <source>
        <dbReference type="SAM" id="SignalP"/>
    </source>
</evidence>
<dbReference type="OrthoDB" id="1189875at2"/>
<dbReference type="EMBL" id="SLXM01000001">
    <property type="protein sequence ID" value="TCP27874.1"/>
    <property type="molecule type" value="Genomic_DNA"/>
</dbReference>
<keyword evidence="1" id="KW-0732">Signal</keyword>
<evidence type="ECO:0008006" key="4">
    <source>
        <dbReference type="Google" id="ProtNLM"/>
    </source>
</evidence>
<keyword evidence="3" id="KW-1185">Reference proteome</keyword>
<dbReference type="PROSITE" id="PS51257">
    <property type="entry name" value="PROKAR_LIPOPROTEIN"/>
    <property type="match status" value="1"/>
</dbReference>
<gene>
    <name evidence="2" type="ORF">EV195_10133</name>
</gene>
<sequence>MKNITIKSLLLCTLLTFSSCGIMVQGIAAGKISTEKGSMPPDFGKTKHVLLCKLKGKRGLDKYMKKHISNYYKGEVEFVTYQDLKENNKYSDKDKYRYVFESKEHSNSGNYINSNGMPSATSYISYSFGIFDRKALKNYSNDMSSGYFGKLIKAYAKKMEEERLGSSEK</sequence>
<feature type="signal peptide" evidence="1">
    <location>
        <begin position="1"/>
        <end position="28"/>
    </location>
</feature>
<dbReference type="AlphaFoldDB" id="A0A4R2P1R1"/>
<dbReference type="Proteomes" id="UP000294564">
    <property type="component" value="Unassembled WGS sequence"/>
</dbReference>
<name>A0A4R2P1R1_9FLAO</name>
<feature type="chain" id="PRO_5020451631" description="Lipoprotein" evidence="1">
    <location>
        <begin position="29"/>
        <end position="169"/>
    </location>
</feature>